<evidence type="ECO:0000313" key="3">
    <source>
        <dbReference type="Proteomes" id="UP000182063"/>
    </source>
</evidence>
<evidence type="ECO:0000259" key="1">
    <source>
        <dbReference type="Pfam" id="PF13577"/>
    </source>
</evidence>
<organism evidence="2 3">
    <name type="scientific">Tardibacter chloracetimidivorans</name>
    <dbReference type="NCBI Taxonomy" id="1921510"/>
    <lineage>
        <taxon>Bacteria</taxon>
        <taxon>Pseudomonadati</taxon>
        <taxon>Pseudomonadota</taxon>
        <taxon>Alphaproteobacteria</taxon>
        <taxon>Sphingomonadales</taxon>
        <taxon>Sphingomonadaceae</taxon>
        <taxon>Tardibacter</taxon>
    </lineage>
</organism>
<dbReference type="AlphaFoldDB" id="A0A1L3ZYX5"/>
<dbReference type="Proteomes" id="UP000182063">
    <property type="component" value="Chromosome"/>
</dbReference>
<dbReference type="CDD" id="cd00531">
    <property type="entry name" value="NTF2_like"/>
    <property type="match status" value="1"/>
</dbReference>
<dbReference type="Pfam" id="PF13577">
    <property type="entry name" value="SnoaL_4"/>
    <property type="match status" value="1"/>
</dbReference>
<dbReference type="InterPro" id="IPR032710">
    <property type="entry name" value="NTF2-like_dom_sf"/>
</dbReference>
<dbReference type="InterPro" id="IPR037401">
    <property type="entry name" value="SnoaL-like"/>
</dbReference>
<dbReference type="SUPFAM" id="SSF54427">
    <property type="entry name" value="NTF2-like"/>
    <property type="match status" value="1"/>
</dbReference>
<protein>
    <recommendedName>
        <fullName evidence="1">SnoaL-like domain-containing protein</fullName>
    </recommendedName>
</protein>
<accession>A0A1L3ZYX5</accession>
<keyword evidence="3" id="KW-1185">Reference proteome</keyword>
<gene>
    <name evidence="2" type="ORF">BSL82_17380</name>
</gene>
<name>A0A1L3ZYX5_9SPHN</name>
<dbReference type="STRING" id="1921510.BSL82_17380"/>
<dbReference type="Gene3D" id="3.10.450.50">
    <property type="match status" value="1"/>
</dbReference>
<feature type="domain" description="SnoaL-like" evidence="1">
    <location>
        <begin position="2"/>
        <end position="125"/>
    </location>
</feature>
<sequence>MTDREAIQQLMSTYVFCLDARDYSGIKSCLHEDAIFEHSGSDRSYEGDAAIADLLKAVLDPLDATQHMLANFIIEIIDDCASLTCDIVAHHVRLDSGVPRRYTAGGKYAVRLKRGGGDWRIARLTARPIWSDGDARVVSPDS</sequence>
<dbReference type="KEGG" id="sphj:BSL82_17380"/>
<dbReference type="RefSeq" id="WP_072598490.1">
    <property type="nucleotide sequence ID" value="NZ_CP018221.1"/>
</dbReference>
<evidence type="ECO:0000313" key="2">
    <source>
        <dbReference type="EMBL" id="API60834.1"/>
    </source>
</evidence>
<dbReference type="EMBL" id="CP018221">
    <property type="protein sequence ID" value="API60834.1"/>
    <property type="molecule type" value="Genomic_DNA"/>
</dbReference>
<dbReference type="OrthoDB" id="2860904at2"/>
<proteinExistence type="predicted"/>
<reference evidence="3" key="1">
    <citation type="submission" date="2016-11" db="EMBL/GenBank/DDBJ databases">
        <title>Complete Genome Sequence of alachlor-degrading Sphingomonas sp. strain JJ-A5.</title>
        <authorList>
            <person name="Lee H."/>
            <person name="Ka J.-O."/>
        </authorList>
    </citation>
    <scope>NUCLEOTIDE SEQUENCE [LARGE SCALE GENOMIC DNA]</scope>
    <source>
        <strain evidence="3">JJ-A5</strain>
    </source>
</reference>